<protein>
    <submittedName>
        <fullName evidence="1">Uncharacterized protein</fullName>
    </submittedName>
</protein>
<feature type="non-terminal residue" evidence="1">
    <location>
        <position position="1"/>
    </location>
</feature>
<dbReference type="EMBL" id="KN837123">
    <property type="protein sequence ID" value="KIJ43423.1"/>
    <property type="molecule type" value="Genomic_DNA"/>
</dbReference>
<dbReference type="HOGENOM" id="CLU_3056265_0_0_1"/>
<evidence type="ECO:0000313" key="2">
    <source>
        <dbReference type="Proteomes" id="UP000054279"/>
    </source>
</evidence>
<reference evidence="1 2" key="1">
    <citation type="submission" date="2014-06" db="EMBL/GenBank/DDBJ databases">
        <title>Evolutionary Origins and Diversification of the Mycorrhizal Mutualists.</title>
        <authorList>
            <consortium name="DOE Joint Genome Institute"/>
            <consortium name="Mycorrhizal Genomics Consortium"/>
            <person name="Kohler A."/>
            <person name="Kuo A."/>
            <person name="Nagy L.G."/>
            <person name="Floudas D."/>
            <person name="Copeland A."/>
            <person name="Barry K.W."/>
            <person name="Cichocki N."/>
            <person name="Veneault-Fourrey C."/>
            <person name="LaButti K."/>
            <person name="Lindquist E.A."/>
            <person name="Lipzen A."/>
            <person name="Lundell T."/>
            <person name="Morin E."/>
            <person name="Murat C."/>
            <person name="Riley R."/>
            <person name="Ohm R."/>
            <person name="Sun H."/>
            <person name="Tunlid A."/>
            <person name="Henrissat B."/>
            <person name="Grigoriev I.V."/>
            <person name="Hibbett D.S."/>
            <person name="Martin F."/>
        </authorList>
    </citation>
    <scope>NUCLEOTIDE SEQUENCE [LARGE SCALE GENOMIC DNA]</scope>
    <source>
        <strain evidence="1 2">SS14</strain>
    </source>
</reference>
<name>A0A0C9UK84_SPHS4</name>
<evidence type="ECO:0000313" key="1">
    <source>
        <dbReference type="EMBL" id="KIJ43423.1"/>
    </source>
</evidence>
<organism evidence="1 2">
    <name type="scientific">Sphaerobolus stellatus (strain SS14)</name>
    <dbReference type="NCBI Taxonomy" id="990650"/>
    <lineage>
        <taxon>Eukaryota</taxon>
        <taxon>Fungi</taxon>
        <taxon>Dikarya</taxon>
        <taxon>Basidiomycota</taxon>
        <taxon>Agaricomycotina</taxon>
        <taxon>Agaricomycetes</taxon>
        <taxon>Phallomycetidae</taxon>
        <taxon>Geastrales</taxon>
        <taxon>Sphaerobolaceae</taxon>
        <taxon>Sphaerobolus</taxon>
    </lineage>
</organism>
<proteinExistence type="predicted"/>
<dbReference type="OrthoDB" id="538336at2759"/>
<keyword evidence="2" id="KW-1185">Reference proteome</keyword>
<sequence>VSPHCQKITEAIGHRLTYEAAIDAKVDPFLTSLYVCSAIRTNSLWFFETGVMNR</sequence>
<accession>A0A0C9UK84</accession>
<dbReference type="Proteomes" id="UP000054279">
    <property type="component" value="Unassembled WGS sequence"/>
</dbReference>
<dbReference type="AlphaFoldDB" id="A0A0C9UK84"/>
<feature type="non-terminal residue" evidence="1">
    <location>
        <position position="54"/>
    </location>
</feature>
<gene>
    <name evidence="1" type="ORF">M422DRAFT_120973</name>
</gene>